<proteinExistence type="predicted"/>
<dbReference type="Gene3D" id="3.10.450.50">
    <property type="match status" value="1"/>
</dbReference>
<dbReference type="AlphaFoldDB" id="A0A5N7MZ30"/>
<sequence>MKRRRSSMDVEAATQAFASAGHDLPREAMQWTLDNWDEAAPALLSILERFVSGADRSDEAASAVFFILHLAGEKQDTRVFPHLCDLAQDSEAIETLLGDSITTTFKQILISTYDSDLDTLKGVIEASEADEFVRAGALEVLAYLTAIGRIPRDETEAYLLRLYDTLQPAHESFVWTGWVRAVALLGLEALSDVVRQAFRRGLIDLMVMSYDDFCQDLGRTLADPKRMVGFHHDRIEPLKDAIGELSSWYAFSDAAKRDQVRRATTPGDARLFLADTLLPFADPFRGVGRNDPCPCGSGKKFKKCCLH</sequence>
<name>A0A5N7MZ30_9HYPH</name>
<reference evidence="1 2" key="1">
    <citation type="journal article" date="2019" name="Syst. Appl. Microbiol.">
        <title>Microvirga tunisiensis sp. nov., a root nodule symbiotic bacterium isolated from Lupinus micranthus and L. luteus grown in Northern Tunisia.</title>
        <authorList>
            <person name="Msaddak A."/>
            <person name="Rejili M."/>
            <person name="Duran D."/>
            <person name="Mars M."/>
            <person name="Palacios J.M."/>
            <person name="Ruiz-Argueso T."/>
            <person name="Rey L."/>
            <person name="Imperial J."/>
        </authorList>
    </citation>
    <scope>NUCLEOTIDE SEQUENCE [LARGE SCALE GENOMIC DNA]</scope>
    <source>
        <strain evidence="1 2">Lmie10</strain>
    </source>
</reference>
<keyword evidence="2" id="KW-1185">Reference proteome</keyword>
<accession>A0A5N7MZ30</accession>
<protein>
    <submittedName>
        <fullName evidence="1">DUF1186 domain-containing protein</fullName>
    </submittedName>
</protein>
<dbReference type="SUPFAM" id="SSF103642">
    <property type="entry name" value="Sec-C motif"/>
    <property type="match status" value="1"/>
</dbReference>
<comment type="caution">
    <text evidence="1">The sequence shown here is derived from an EMBL/GenBank/DDBJ whole genome shotgun (WGS) entry which is preliminary data.</text>
</comment>
<dbReference type="Proteomes" id="UP000403266">
    <property type="component" value="Unassembled WGS sequence"/>
</dbReference>
<dbReference type="InterPro" id="IPR010602">
    <property type="entry name" value="DUF1186"/>
</dbReference>
<gene>
    <name evidence="1" type="ORF">FS320_41620</name>
</gene>
<dbReference type="Pfam" id="PF06685">
    <property type="entry name" value="DUF1186"/>
    <property type="match status" value="1"/>
</dbReference>
<evidence type="ECO:0000313" key="2">
    <source>
        <dbReference type="Proteomes" id="UP000403266"/>
    </source>
</evidence>
<dbReference type="Pfam" id="PF02810">
    <property type="entry name" value="SEC-C"/>
    <property type="match status" value="1"/>
</dbReference>
<organism evidence="1 2">
    <name type="scientific">Microvirga tunisiensis</name>
    <dbReference type="NCBI Taxonomy" id="2108360"/>
    <lineage>
        <taxon>Bacteria</taxon>
        <taxon>Pseudomonadati</taxon>
        <taxon>Pseudomonadota</taxon>
        <taxon>Alphaproteobacteria</taxon>
        <taxon>Hyphomicrobiales</taxon>
        <taxon>Methylobacteriaceae</taxon>
        <taxon>Microvirga</taxon>
    </lineage>
</organism>
<dbReference type="EMBL" id="VOSK01000583">
    <property type="protein sequence ID" value="MPR31214.1"/>
    <property type="molecule type" value="Genomic_DNA"/>
</dbReference>
<dbReference type="OrthoDB" id="1551443at2"/>
<evidence type="ECO:0000313" key="1">
    <source>
        <dbReference type="EMBL" id="MPR31214.1"/>
    </source>
</evidence>
<dbReference type="InterPro" id="IPR004027">
    <property type="entry name" value="SEC_C_motif"/>
</dbReference>